<dbReference type="EMBL" id="BMWH01000004">
    <property type="protein sequence ID" value="GGZ80698.1"/>
    <property type="molecule type" value="Genomic_DNA"/>
</dbReference>
<accession>A0A918R1G0</accession>
<protein>
    <recommendedName>
        <fullName evidence="3">DUF5753 domain-containing protein</fullName>
    </recommendedName>
</protein>
<proteinExistence type="predicted"/>
<dbReference type="AlphaFoldDB" id="A0A918R1G0"/>
<evidence type="ECO:0000313" key="1">
    <source>
        <dbReference type="EMBL" id="GGZ80698.1"/>
    </source>
</evidence>
<dbReference type="Proteomes" id="UP000623010">
    <property type="component" value="Unassembled WGS sequence"/>
</dbReference>
<organism evidence="1 2">
    <name type="scientific">Streptomyces echinoruber</name>
    <dbReference type="NCBI Taxonomy" id="68898"/>
    <lineage>
        <taxon>Bacteria</taxon>
        <taxon>Bacillati</taxon>
        <taxon>Actinomycetota</taxon>
        <taxon>Actinomycetes</taxon>
        <taxon>Kitasatosporales</taxon>
        <taxon>Streptomycetaceae</taxon>
        <taxon>Streptomyces</taxon>
    </lineage>
</organism>
<name>A0A918R1G0_9ACTN</name>
<reference evidence="1" key="1">
    <citation type="journal article" date="2014" name="Int. J. Syst. Evol. Microbiol.">
        <title>Complete genome sequence of Corynebacterium casei LMG S-19264T (=DSM 44701T), isolated from a smear-ripened cheese.</title>
        <authorList>
            <consortium name="US DOE Joint Genome Institute (JGI-PGF)"/>
            <person name="Walter F."/>
            <person name="Albersmeier A."/>
            <person name="Kalinowski J."/>
            <person name="Ruckert C."/>
        </authorList>
    </citation>
    <scope>NUCLEOTIDE SEQUENCE</scope>
    <source>
        <strain evidence="1">JCM 5016</strain>
    </source>
</reference>
<sequence length="87" mass="9482">MAGVGRAVTQNADHHDVRILLARAQLGRLLDMSEHDTVTALMIPFGQTGFPAAGQPITYAHGLDRMESSAPPEPKSRDLIHRIARDL</sequence>
<evidence type="ECO:0008006" key="3">
    <source>
        <dbReference type="Google" id="ProtNLM"/>
    </source>
</evidence>
<keyword evidence="2" id="KW-1185">Reference proteome</keyword>
<gene>
    <name evidence="1" type="ORF">GCM10010389_18210</name>
</gene>
<evidence type="ECO:0000313" key="2">
    <source>
        <dbReference type="Proteomes" id="UP000623010"/>
    </source>
</evidence>
<reference evidence="1" key="2">
    <citation type="submission" date="2020-09" db="EMBL/GenBank/DDBJ databases">
        <authorList>
            <person name="Sun Q."/>
            <person name="Ohkuma M."/>
        </authorList>
    </citation>
    <scope>NUCLEOTIDE SEQUENCE</scope>
    <source>
        <strain evidence="1">JCM 5016</strain>
    </source>
</reference>
<comment type="caution">
    <text evidence="1">The sequence shown here is derived from an EMBL/GenBank/DDBJ whole genome shotgun (WGS) entry which is preliminary data.</text>
</comment>